<sequence length="109" mass="12356">MTAFFVYSMILLRSQANYRCGSALRFSSTLPPSNTKPHSSTLVTRSFYVGVGTYLCLFHHPTIVLVLPPSSSYTIRNTIRFHFYRIICPRLTPHTSATRPARDQSCARV</sequence>
<evidence type="ECO:0000313" key="1">
    <source>
        <dbReference type="EMBL" id="TFK35355.1"/>
    </source>
</evidence>
<accession>A0A5C3LRC6</accession>
<dbReference type="EMBL" id="ML213622">
    <property type="protein sequence ID" value="TFK35355.1"/>
    <property type="molecule type" value="Genomic_DNA"/>
</dbReference>
<dbReference type="AlphaFoldDB" id="A0A5C3LRC6"/>
<proteinExistence type="predicted"/>
<evidence type="ECO:0000313" key="2">
    <source>
        <dbReference type="Proteomes" id="UP000308652"/>
    </source>
</evidence>
<dbReference type="Proteomes" id="UP000308652">
    <property type="component" value="Unassembled WGS sequence"/>
</dbReference>
<protein>
    <submittedName>
        <fullName evidence="1">Uncharacterized protein</fullName>
    </submittedName>
</protein>
<gene>
    <name evidence="1" type="ORF">BDQ12DRAFT_688344</name>
</gene>
<reference evidence="1 2" key="1">
    <citation type="journal article" date="2019" name="Nat. Ecol. Evol.">
        <title>Megaphylogeny resolves global patterns of mushroom evolution.</title>
        <authorList>
            <person name="Varga T."/>
            <person name="Krizsan K."/>
            <person name="Foldi C."/>
            <person name="Dima B."/>
            <person name="Sanchez-Garcia M."/>
            <person name="Sanchez-Ramirez S."/>
            <person name="Szollosi G.J."/>
            <person name="Szarkandi J.G."/>
            <person name="Papp V."/>
            <person name="Albert L."/>
            <person name="Andreopoulos W."/>
            <person name="Angelini C."/>
            <person name="Antonin V."/>
            <person name="Barry K.W."/>
            <person name="Bougher N.L."/>
            <person name="Buchanan P."/>
            <person name="Buyck B."/>
            <person name="Bense V."/>
            <person name="Catcheside P."/>
            <person name="Chovatia M."/>
            <person name="Cooper J."/>
            <person name="Damon W."/>
            <person name="Desjardin D."/>
            <person name="Finy P."/>
            <person name="Geml J."/>
            <person name="Haridas S."/>
            <person name="Hughes K."/>
            <person name="Justo A."/>
            <person name="Karasinski D."/>
            <person name="Kautmanova I."/>
            <person name="Kiss B."/>
            <person name="Kocsube S."/>
            <person name="Kotiranta H."/>
            <person name="LaButti K.M."/>
            <person name="Lechner B.E."/>
            <person name="Liimatainen K."/>
            <person name="Lipzen A."/>
            <person name="Lukacs Z."/>
            <person name="Mihaltcheva S."/>
            <person name="Morgado L.N."/>
            <person name="Niskanen T."/>
            <person name="Noordeloos M.E."/>
            <person name="Ohm R.A."/>
            <person name="Ortiz-Santana B."/>
            <person name="Ovrebo C."/>
            <person name="Racz N."/>
            <person name="Riley R."/>
            <person name="Savchenko A."/>
            <person name="Shiryaev A."/>
            <person name="Soop K."/>
            <person name="Spirin V."/>
            <person name="Szebenyi C."/>
            <person name="Tomsovsky M."/>
            <person name="Tulloss R.E."/>
            <person name="Uehling J."/>
            <person name="Grigoriev I.V."/>
            <person name="Vagvolgyi C."/>
            <person name="Papp T."/>
            <person name="Martin F.M."/>
            <person name="Miettinen O."/>
            <person name="Hibbett D.S."/>
            <person name="Nagy L.G."/>
        </authorList>
    </citation>
    <scope>NUCLEOTIDE SEQUENCE [LARGE SCALE GENOMIC DNA]</scope>
    <source>
        <strain evidence="1 2">CBS 166.37</strain>
    </source>
</reference>
<keyword evidence="2" id="KW-1185">Reference proteome</keyword>
<organism evidence="1 2">
    <name type="scientific">Crucibulum laeve</name>
    <dbReference type="NCBI Taxonomy" id="68775"/>
    <lineage>
        <taxon>Eukaryota</taxon>
        <taxon>Fungi</taxon>
        <taxon>Dikarya</taxon>
        <taxon>Basidiomycota</taxon>
        <taxon>Agaricomycotina</taxon>
        <taxon>Agaricomycetes</taxon>
        <taxon>Agaricomycetidae</taxon>
        <taxon>Agaricales</taxon>
        <taxon>Agaricineae</taxon>
        <taxon>Nidulariaceae</taxon>
        <taxon>Crucibulum</taxon>
    </lineage>
</organism>
<name>A0A5C3LRC6_9AGAR</name>